<name>A0A078JU42_BRANA</name>
<dbReference type="OMA" id="YYETFRV"/>
<dbReference type="PANTHER" id="PTHR48258:SF12">
    <property type="entry name" value="TRANSPOSON PROTEIN, CACTA, EN_SPM SUB-CLASS"/>
    <property type="match status" value="1"/>
</dbReference>
<keyword evidence="1" id="KW-1133">Transmembrane helix</keyword>
<gene>
    <name evidence="4" type="primary">BnaCnng61380D</name>
    <name evidence="3" type="ORF">DARMORV10_C01P31680.1</name>
    <name evidence="4" type="ORF">GSBRNA2T00082018001</name>
</gene>
<keyword evidence="1" id="KW-0812">Transmembrane</keyword>
<sequence>IYGYKFRASGRDDGLKTQHSGVYVNANTVSYASSRDQNPKAGDIAYYGKLVEVIELNYYETFRVVLFKRKWADTRSSRGCKHDVYGHNMVNFDRLLHTGDEEEDEPYVLASQAKMVYYVEDPYANGKIEEQTLTTKEVWKLQNGRVIVHFDDDCSQPDEDSGGLLRSWLGQLSNDVNLLPIDYADWKVFAPHRKDKVCDIFLLGMLVLFIGLCALLVVLFRSGYPGHLKFE</sequence>
<dbReference type="AlphaFoldDB" id="A0A078JU42"/>
<dbReference type="Proteomes" id="UP001295469">
    <property type="component" value="Chromosome C01"/>
</dbReference>
<reference evidence="4" key="2">
    <citation type="submission" date="2014-06" db="EMBL/GenBank/DDBJ databases">
        <authorList>
            <person name="Genoscope - CEA"/>
        </authorList>
    </citation>
    <scope>NUCLEOTIDE SEQUENCE</scope>
</reference>
<accession>A0A078JU42</accession>
<dbReference type="PANTHER" id="PTHR48258">
    <property type="entry name" value="DUF4218 DOMAIN-CONTAINING PROTEIN-RELATED"/>
    <property type="match status" value="1"/>
</dbReference>
<evidence type="ECO:0000313" key="5">
    <source>
        <dbReference type="Proteomes" id="UP000028999"/>
    </source>
</evidence>
<evidence type="ECO:0000313" key="3">
    <source>
        <dbReference type="EMBL" id="CAF2074264.1"/>
    </source>
</evidence>
<evidence type="ECO:0000259" key="2">
    <source>
        <dbReference type="Pfam" id="PF13952"/>
    </source>
</evidence>
<dbReference type="EMBL" id="LK038449">
    <property type="protein sequence ID" value="CDY69012.1"/>
    <property type="molecule type" value="Genomic_DNA"/>
</dbReference>
<organism evidence="4 5">
    <name type="scientific">Brassica napus</name>
    <name type="common">Rape</name>
    <dbReference type="NCBI Taxonomy" id="3708"/>
    <lineage>
        <taxon>Eukaryota</taxon>
        <taxon>Viridiplantae</taxon>
        <taxon>Streptophyta</taxon>
        <taxon>Embryophyta</taxon>
        <taxon>Tracheophyta</taxon>
        <taxon>Spermatophyta</taxon>
        <taxon>Magnoliopsida</taxon>
        <taxon>eudicotyledons</taxon>
        <taxon>Gunneridae</taxon>
        <taxon>Pentapetalae</taxon>
        <taxon>rosids</taxon>
        <taxon>malvids</taxon>
        <taxon>Brassicales</taxon>
        <taxon>Brassicaceae</taxon>
        <taxon>Brassiceae</taxon>
        <taxon>Brassica</taxon>
    </lineage>
</organism>
<evidence type="ECO:0000313" key="4">
    <source>
        <dbReference type="EMBL" id="CDY69012.1"/>
    </source>
</evidence>
<feature type="domain" description="DUF4216" evidence="2">
    <location>
        <begin position="54"/>
        <end position="125"/>
    </location>
</feature>
<evidence type="ECO:0000256" key="1">
    <source>
        <dbReference type="SAM" id="Phobius"/>
    </source>
</evidence>
<dbReference type="STRING" id="3708.A0A078JU42"/>
<protein>
    <submittedName>
        <fullName evidence="3">(rape) hypothetical protein</fullName>
    </submittedName>
    <submittedName>
        <fullName evidence="4">BnaCnng61380D protein</fullName>
    </submittedName>
</protein>
<reference evidence="3" key="3">
    <citation type="submission" date="2021-01" db="EMBL/GenBank/DDBJ databases">
        <authorList>
            <consortium name="Genoscope - CEA"/>
            <person name="William W."/>
        </authorList>
    </citation>
    <scope>NUCLEOTIDE SEQUENCE</scope>
</reference>
<dbReference type="PaxDb" id="3708-A0A078JU42"/>
<keyword evidence="5" id="KW-1185">Reference proteome</keyword>
<dbReference type="InterPro" id="IPR025312">
    <property type="entry name" value="DUF4216"/>
</dbReference>
<keyword evidence="1" id="KW-0472">Membrane</keyword>
<reference evidence="4 5" key="1">
    <citation type="journal article" date="2014" name="Science">
        <title>Plant genetics. Early allopolyploid evolution in the post-Neolithic Brassica napus oilseed genome.</title>
        <authorList>
            <person name="Chalhoub B."/>
            <person name="Denoeud F."/>
            <person name="Liu S."/>
            <person name="Parkin I.A."/>
            <person name="Tang H."/>
            <person name="Wang X."/>
            <person name="Chiquet J."/>
            <person name="Belcram H."/>
            <person name="Tong C."/>
            <person name="Samans B."/>
            <person name="Correa M."/>
            <person name="Da Silva C."/>
            <person name="Just J."/>
            <person name="Falentin C."/>
            <person name="Koh C.S."/>
            <person name="Le Clainche I."/>
            <person name="Bernard M."/>
            <person name="Bento P."/>
            <person name="Noel B."/>
            <person name="Labadie K."/>
            <person name="Alberti A."/>
            <person name="Charles M."/>
            <person name="Arnaud D."/>
            <person name="Guo H."/>
            <person name="Daviaud C."/>
            <person name="Alamery S."/>
            <person name="Jabbari K."/>
            <person name="Zhao M."/>
            <person name="Edger P.P."/>
            <person name="Chelaifa H."/>
            <person name="Tack D."/>
            <person name="Lassalle G."/>
            <person name="Mestiri I."/>
            <person name="Schnel N."/>
            <person name="Le Paslier M.C."/>
            <person name="Fan G."/>
            <person name="Renault V."/>
            <person name="Bayer P.E."/>
            <person name="Golicz A.A."/>
            <person name="Manoli S."/>
            <person name="Lee T.H."/>
            <person name="Thi V.H."/>
            <person name="Chalabi S."/>
            <person name="Hu Q."/>
            <person name="Fan C."/>
            <person name="Tollenaere R."/>
            <person name="Lu Y."/>
            <person name="Battail C."/>
            <person name="Shen J."/>
            <person name="Sidebottom C.H."/>
            <person name="Wang X."/>
            <person name="Canaguier A."/>
            <person name="Chauveau A."/>
            <person name="Berard A."/>
            <person name="Deniot G."/>
            <person name="Guan M."/>
            <person name="Liu Z."/>
            <person name="Sun F."/>
            <person name="Lim Y.P."/>
            <person name="Lyons E."/>
            <person name="Town C.D."/>
            <person name="Bancroft I."/>
            <person name="Wang X."/>
            <person name="Meng J."/>
            <person name="Ma J."/>
            <person name="Pires J.C."/>
            <person name="King G.J."/>
            <person name="Brunel D."/>
            <person name="Delourme R."/>
            <person name="Renard M."/>
            <person name="Aury J.M."/>
            <person name="Adams K.L."/>
            <person name="Batley J."/>
            <person name="Snowdon R.J."/>
            <person name="Tost J."/>
            <person name="Edwards D."/>
            <person name="Zhou Y."/>
            <person name="Hua W."/>
            <person name="Sharpe A.G."/>
            <person name="Paterson A.H."/>
            <person name="Guan C."/>
            <person name="Wincker P."/>
        </authorList>
    </citation>
    <scope>NUCLEOTIDE SEQUENCE [LARGE SCALE GENOMIC DNA]</scope>
    <source>
        <strain evidence="5">cv. Darmor-bzh</strain>
    </source>
</reference>
<dbReference type="Pfam" id="PF13952">
    <property type="entry name" value="DUF4216"/>
    <property type="match status" value="1"/>
</dbReference>
<proteinExistence type="predicted"/>
<feature type="non-terminal residue" evidence="4">
    <location>
        <position position="1"/>
    </location>
</feature>
<feature type="transmembrane region" description="Helical" evidence="1">
    <location>
        <begin position="200"/>
        <end position="220"/>
    </location>
</feature>
<dbReference type="Proteomes" id="UP000028999">
    <property type="component" value="Unassembled WGS sequence"/>
</dbReference>
<dbReference type="Gramene" id="CDY69012">
    <property type="protein sequence ID" value="CDY69012"/>
    <property type="gene ID" value="GSBRNA2T00082018001"/>
</dbReference>
<dbReference type="EMBL" id="HG994365">
    <property type="protein sequence ID" value="CAF2074264.1"/>
    <property type="molecule type" value="Genomic_DNA"/>
</dbReference>